<evidence type="ECO:0000313" key="4">
    <source>
        <dbReference type="Proteomes" id="UP000467428"/>
    </source>
</evidence>
<dbReference type="InterPro" id="IPR012334">
    <property type="entry name" value="Pectin_lyas_fold"/>
</dbReference>
<feature type="chain" id="PRO_5038480056" description="Rhamnogalacturonase A/B/Epimerase-like pectate lyase domain-containing protein" evidence="1">
    <location>
        <begin position="23"/>
        <end position="526"/>
    </location>
</feature>
<dbReference type="Gene3D" id="2.160.20.10">
    <property type="entry name" value="Single-stranded right-handed beta-helix, Pectin lyase-like"/>
    <property type="match status" value="1"/>
</dbReference>
<dbReference type="RefSeq" id="WP_163918955.1">
    <property type="nucleotide sequence ID" value="NZ_AP022593.1"/>
</dbReference>
<dbReference type="AlphaFoldDB" id="A0A7I7RXS5"/>
<keyword evidence="4" id="KW-1185">Reference proteome</keyword>
<accession>A0A7I7RXS5</accession>
<dbReference type="KEGG" id="marz:MARA_27610"/>
<name>A0A7I7RXS5_9MYCO</name>
<dbReference type="InterPro" id="IPR006626">
    <property type="entry name" value="PbH1"/>
</dbReference>
<organism evidence="3 4">
    <name type="scientific">Mycolicibacterium arabiense</name>
    <dbReference type="NCBI Taxonomy" id="1286181"/>
    <lineage>
        <taxon>Bacteria</taxon>
        <taxon>Bacillati</taxon>
        <taxon>Actinomycetota</taxon>
        <taxon>Actinomycetes</taxon>
        <taxon>Mycobacteriales</taxon>
        <taxon>Mycobacteriaceae</taxon>
        <taxon>Mycolicibacterium</taxon>
    </lineage>
</organism>
<dbReference type="SMART" id="SM00710">
    <property type="entry name" value="PbH1"/>
    <property type="match status" value="8"/>
</dbReference>
<dbReference type="PROSITE" id="PS51257">
    <property type="entry name" value="PROKAR_LIPOPROTEIN"/>
    <property type="match status" value="1"/>
</dbReference>
<feature type="domain" description="Rhamnogalacturonase A/B/Epimerase-like pectate lyase" evidence="2">
    <location>
        <begin position="32"/>
        <end position="74"/>
    </location>
</feature>
<reference evidence="3 4" key="1">
    <citation type="journal article" date="2019" name="Emerg. Microbes Infect.">
        <title>Comprehensive subspecies identification of 175 nontuberculous mycobacteria species based on 7547 genomic profiles.</title>
        <authorList>
            <person name="Matsumoto Y."/>
            <person name="Kinjo T."/>
            <person name="Motooka D."/>
            <person name="Nabeya D."/>
            <person name="Jung N."/>
            <person name="Uechi K."/>
            <person name="Horii T."/>
            <person name="Iida T."/>
            <person name="Fujita J."/>
            <person name="Nakamura S."/>
        </authorList>
    </citation>
    <scope>NUCLEOTIDE SEQUENCE [LARGE SCALE GENOMIC DNA]</scope>
    <source>
        <strain evidence="3 4">JCM 18538</strain>
    </source>
</reference>
<dbReference type="EMBL" id="AP022593">
    <property type="protein sequence ID" value="BBY49293.1"/>
    <property type="molecule type" value="Genomic_DNA"/>
</dbReference>
<dbReference type="InterPro" id="IPR011050">
    <property type="entry name" value="Pectin_lyase_fold/virulence"/>
</dbReference>
<keyword evidence="1" id="KW-0732">Signal</keyword>
<evidence type="ECO:0000259" key="2">
    <source>
        <dbReference type="Pfam" id="PF12708"/>
    </source>
</evidence>
<feature type="signal peptide" evidence="1">
    <location>
        <begin position="1"/>
        <end position="22"/>
    </location>
</feature>
<dbReference type="InterPro" id="IPR024535">
    <property type="entry name" value="RHGA/B-epi-like_pectate_lyase"/>
</dbReference>
<dbReference type="SUPFAM" id="SSF51126">
    <property type="entry name" value="Pectin lyase-like"/>
    <property type="match status" value="1"/>
</dbReference>
<dbReference type="Proteomes" id="UP000467428">
    <property type="component" value="Chromosome"/>
</dbReference>
<geneLocation type="plasmid" evidence="4">
    <name>pjcm18538 dna</name>
</geneLocation>
<dbReference type="PROSITE" id="PS51318">
    <property type="entry name" value="TAT"/>
    <property type="match status" value="1"/>
</dbReference>
<sequence>MSTTRRRILAGLPAAAALTLVAGCRGGGSAVVDVRAHGAVGDGIADDSRAIRDAAAAVRSGGTLHFPAGTYRFAQRHPPGTAAIVISGVSDVAVVFEPDAELFMDNLDPALGTGTSHGLLVRGPAWRIALRNVNIRWASGARRSMGDGIRVMGCPAPSSSAPRPWSRPRPPVAGVTLTGCTVRSSPQAGVIMMGVSGIAVAGLRVSGSQADGLHFNACRRAEINGYTARDTGDDGLALVTYFADRFAIDAAAHTFSFPTLTEWSNTDFTIANVSVTGGTANGVRVAGARRVTLGALAVAGVRTGSAVMVDSAAPGTDVGWNYVASREVRVTDVTATDCDTGIHLLARPSDTGDPRFTDFDVHVDDAKLDGCTNWAVRAETLSGRDVSGLSIDDCSISSTSTTGGSGGVGIDDARGITFGRLDVRHATPVTVFSLGNAKALAVDQMAVVIDQTEAPAATPAPCVVLDSSTGFIDELRVRWPAAPAPWVPVRMSPADHCGSADRRDAPVGIGTLDVSPPVVESTVGCS</sequence>
<protein>
    <recommendedName>
        <fullName evidence="2">Rhamnogalacturonase A/B/Epimerase-like pectate lyase domain-containing protein</fullName>
    </recommendedName>
</protein>
<gene>
    <name evidence="3" type="ORF">MARA_27610</name>
</gene>
<evidence type="ECO:0000313" key="3">
    <source>
        <dbReference type="EMBL" id="BBY49293.1"/>
    </source>
</evidence>
<proteinExistence type="predicted"/>
<evidence type="ECO:0000256" key="1">
    <source>
        <dbReference type="SAM" id="SignalP"/>
    </source>
</evidence>
<dbReference type="InterPro" id="IPR006311">
    <property type="entry name" value="TAT_signal"/>
</dbReference>
<dbReference type="Pfam" id="PF12708">
    <property type="entry name" value="Pect-lyase_RHGA_epim"/>
    <property type="match status" value="1"/>
</dbReference>